<evidence type="ECO:0000256" key="1">
    <source>
        <dbReference type="SAM" id="MobiDB-lite"/>
    </source>
</evidence>
<dbReference type="EMBL" id="BNJQ01000006">
    <property type="protein sequence ID" value="GHP03799.1"/>
    <property type="molecule type" value="Genomic_DNA"/>
</dbReference>
<feature type="compositionally biased region" description="Gly residues" evidence="1">
    <location>
        <begin position="462"/>
        <end position="473"/>
    </location>
</feature>
<protein>
    <recommendedName>
        <fullName evidence="4">BRO1 domain-containing protein</fullName>
    </recommendedName>
</protein>
<feature type="region of interest" description="Disordered" evidence="1">
    <location>
        <begin position="462"/>
        <end position="505"/>
    </location>
</feature>
<evidence type="ECO:0008006" key="4">
    <source>
        <dbReference type="Google" id="ProtNLM"/>
    </source>
</evidence>
<comment type="caution">
    <text evidence="2">The sequence shown here is derived from an EMBL/GenBank/DDBJ whole genome shotgun (WGS) entry which is preliminary data.</text>
</comment>
<dbReference type="InterPro" id="IPR038499">
    <property type="entry name" value="BRO1_sf"/>
</dbReference>
<feature type="region of interest" description="Disordered" evidence="1">
    <location>
        <begin position="1"/>
        <end position="34"/>
    </location>
</feature>
<keyword evidence="3" id="KW-1185">Reference proteome</keyword>
<reference evidence="2" key="1">
    <citation type="submission" date="2020-10" db="EMBL/GenBank/DDBJ databases">
        <title>Unveiling of a novel bifunctional photoreceptor, Dualchrome1, isolated from a cosmopolitan green alga.</title>
        <authorList>
            <person name="Suzuki S."/>
            <person name="Kawachi M."/>
        </authorList>
    </citation>
    <scope>NUCLEOTIDE SEQUENCE</scope>
    <source>
        <strain evidence="2">NIES 2893</strain>
    </source>
</reference>
<feature type="region of interest" description="Disordered" evidence="1">
    <location>
        <begin position="63"/>
        <end position="93"/>
    </location>
</feature>
<evidence type="ECO:0000313" key="2">
    <source>
        <dbReference type="EMBL" id="GHP03799.1"/>
    </source>
</evidence>
<proteinExistence type="predicted"/>
<accession>A0A830HEN1</accession>
<feature type="compositionally biased region" description="Basic and acidic residues" evidence="1">
    <location>
        <begin position="25"/>
        <end position="34"/>
    </location>
</feature>
<dbReference type="AlphaFoldDB" id="A0A830HEN1"/>
<name>A0A830HEN1_9CHLO</name>
<gene>
    <name evidence="2" type="ORF">PPROV_000255400</name>
</gene>
<organism evidence="2 3">
    <name type="scientific">Pycnococcus provasolii</name>
    <dbReference type="NCBI Taxonomy" id="41880"/>
    <lineage>
        <taxon>Eukaryota</taxon>
        <taxon>Viridiplantae</taxon>
        <taxon>Chlorophyta</taxon>
        <taxon>Pseudoscourfieldiophyceae</taxon>
        <taxon>Pseudoscourfieldiales</taxon>
        <taxon>Pycnococcaceae</taxon>
        <taxon>Pycnococcus</taxon>
    </lineage>
</organism>
<sequence>MASEDTMTDPSSRFPSPYHLPPMHELTKQKKKTDDEGLLTLYALSRVLAEKLATPTIITTTTDAAETDEKKKDADASSSAPAAPPHTPSQQQKLLSSLLHVEESAMPSEVEQAAKMYLLEMQKQKLPPSQLKFEWGKTCDPEDHTGSASVLAAVATHRTCSALMQLQLLGTDETNDDDTGASTVDPAAAVAARRSYHAEFVTATRMLGYAAGISKSPESRRLWLSLGTFVAAHAQALAARAATDRKYIQRTTASAAAGAANLFGDAANRWRALNGGSSTPLTRAWLAHLSLLEHVHRTHALGAAAASAASRDDVGPSVRLAEDALAASEASKVAAKQLTKAVGQLGQGSRSWFDLSWLVVTSGGESEKVQSSSSSPSVVELGEAATRYVESLHNIVERRHYKSKRANNIVYFQRVPSKVIPPKPHVVVPLPVSDSAPPVSGEGGVLIPAIGALLSFSGEAGGGGGGGGEGSGGVSTSFPEEEEGGEDEGKKKLQQQKQNSSPSCGGACGVCKCLCRCLCWPIMCCCPCVRICCL</sequence>
<dbReference type="Gene3D" id="1.25.40.280">
    <property type="entry name" value="alix/aip1 like domains"/>
    <property type="match status" value="1"/>
</dbReference>
<evidence type="ECO:0000313" key="3">
    <source>
        <dbReference type="Proteomes" id="UP000660262"/>
    </source>
</evidence>
<dbReference type="Proteomes" id="UP000660262">
    <property type="component" value="Unassembled WGS sequence"/>
</dbReference>